<organism evidence="1 2">
    <name type="scientific">Ruminococcus callidus ATCC 27760</name>
    <dbReference type="NCBI Taxonomy" id="411473"/>
    <lineage>
        <taxon>Bacteria</taxon>
        <taxon>Bacillati</taxon>
        <taxon>Bacillota</taxon>
        <taxon>Clostridia</taxon>
        <taxon>Eubacteriales</taxon>
        <taxon>Oscillospiraceae</taxon>
        <taxon>Ruminococcus</taxon>
    </lineage>
</organism>
<dbReference type="Proteomes" id="UP000016662">
    <property type="component" value="Unassembled WGS sequence"/>
</dbReference>
<gene>
    <name evidence="1" type="ORF">RUMCAL_00501</name>
</gene>
<protein>
    <submittedName>
        <fullName evidence="1">Uncharacterized protein</fullName>
    </submittedName>
</protein>
<comment type="caution">
    <text evidence="1">The sequence shown here is derived from an EMBL/GenBank/DDBJ whole genome shotgun (WGS) entry which is preliminary data.</text>
</comment>
<dbReference type="HOGENOM" id="CLU_084129_0_0_9"/>
<dbReference type="AlphaFoldDB" id="U2KYF6"/>
<reference evidence="1 2" key="1">
    <citation type="submission" date="2013-07" db="EMBL/GenBank/DDBJ databases">
        <authorList>
            <person name="Weinstock G."/>
            <person name="Sodergren E."/>
            <person name="Wylie T."/>
            <person name="Fulton L."/>
            <person name="Fulton R."/>
            <person name="Fronick C."/>
            <person name="O'Laughlin M."/>
            <person name="Godfrey J."/>
            <person name="Miner T."/>
            <person name="Herter B."/>
            <person name="Appelbaum E."/>
            <person name="Cordes M."/>
            <person name="Lek S."/>
            <person name="Wollam A."/>
            <person name="Pepin K.H."/>
            <person name="Palsikar V.B."/>
            <person name="Mitreva M."/>
            <person name="Wilson R.K."/>
        </authorList>
    </citation>
    <scope>NUCLEOTIDE SEQUENCE [LARGE SCALE GENOMIC DNA]</scope>
    <source>
        <strain evidence="1 2">ATCC 27760</strain>
    </source>
</reference>
<keyword evidence="2" id="KW-1185">Reference proteome</keyword>
<sequence>MKSMKNEMMETNQTGFLALQDFDLADVMCAEMDGLSAAFERVKIPSGGGVMFEIPGENPEEPDTVKTFSAVILYQHSLNAYYQSEYQGGSNPPDCGSFDGHHGEGNPGGSCDSCPLNQYGSGKNGAKACKNRRRLYLLREGDIFPVILSLPTGSLKSFTRYLMRVIPKYKNSNAVVTKFTLKKAVSGTGMSYSQAQFAVERVLSPEEYPLITAVTEQVKALSKNVGYDAEDALRVDPETGEVMEPLN</sequence>
<accession>U2KYF6</accession>
<dbReference type="PATRIC" id="fig|411473.3.peg.381"/>
<proteinExistence type="predicted"/>
<dbReference type="STRING" id="411473.RUMCAL_00501"/>
<evidence type="ECO:0000313" key="1">
    <source>
        <dbReference type="EMBL" id="ERJ97125.1"/>
    </source>
</evidence>
<dbReference type="eggNOG" id="ENOG502Z7MH">
    <property type="taxonomic scope" value="Bacteria"/>
</dbReference>
<evidence type="ECO:0000313" key="2">
    <source>
        <dbReference type="Proteomes" id="UP000016662"/>
    </source>
</evidence>
<dbReference type="EMBL" id="AWVF01000047">
    <property type="protein sequence ID" value="ERJ97125.1"/>
    <property type="molecule type" value="Genomic_DNA"/>
</dbReference>
<dbReference type="RefSeq" id="WP_021683268.1">
    <property type="nucleotide sequence ID" value="NZ_KI260474.1"/>
</dbReference>
<name>U2KYF6_9FIRM</name>